<feature type="compositionally biased region" description="Basic and acidic residues" evidence="1">
    <location>
        <begin position="72"/>
        <end position="89"/>
    </location>
</feature>
<comment type="caution">
    <text evidence="2">The sequence shown here is derived from an EMBL/GenBank/DDBJ whole genome shotgun (WGS) entry which is preliminary data.</text>
</comment>
<dbReference type="EMBL" id="JAMSHJ010000004">
    <property type="protein sequence ID" value="KAI5418165.1"/>
    <property type="molecule type" value="Genomic_DNA"/>
</dbReference>
<dbReference type="Gramene" id="Psat04G0270200-T1">
    <property type="protein sequence ID" value="KAI5418165.1"/>
    <property type="gene ID" value="KIW84_042702"/>
</dbReference>
<keyword evidence="3" id="KW-1185">Reference proteome</keyword>
<dbReference type="AlphaFoldDB" id="A0A9D4XFX9"/>
<feature type="region of interest" description="Disordered" evidence="1">
    <location>
        <begin position="64"/>
        <end position="89"/>
    </location>
</feature>
<protein>
    <submittedName>
        <fullName evidence="2">Uncharacterized protein</fullName>
    </submittedName>
</protein>
<evidence type="ECO:0000256" key="1">
    <source>
        <dbReference type="SAM" id="MobiDB-lite"/>
    </source>
</evidence>
<evidence type="ECO:0000313" key="2">
    <source>
        <dbReference type="EMBL" id="KAI5418165.1"/>
    </source>
</evidence>
<proteinExistence type="predicted"/>
<evidence type="ECO:0000313" key="3">
    <source>
        <dbReference type="Proteomes" id="UP001058974"/>
    </source>
</evidence>
<feature type="compositionally biased region" description="Basic and acidic residues" evidence="1">
    <location>
        <begin position="135"/>
        <end position="148"/>
    </location>
</feature>
<sequence length="272" mass="30788">MSEKGMSKKIMVSSNNDIEDDTIMYLDLKPLKIIVLMDISIKESKNAATKRKTSIEEVEVLSNIADGNNKGSGKDSYGKKDSGQGVRNDETYEYDNIPISHIMKSLINSVFIPQNKVPKEKGNEVVGVEEENESDKEPDMKRFSRIISDEENKKKKIKESSSKRKTLKRKLVVSSDKESNAEACVLYIVPSSRKNIGGKRVPMNNPSAPLDNVSFHLEESVKKWRSVCQRRVALEKEMSKNTLNCQEIRDLLKKDGLMKILTNIGPFYENIV</sequence>
<dbReference type="Proteomes" id="UP001058974">
    <property type="component" value="Chromosome 4"/>
</dbReference>
<name>A0A9D4XFX9_PEA</name>
<reference evidence="2 3" key="1">
    <citation type="journal article" date="2022" name="Nat. Genet.">
        <title>Improved pea reference genome and pan-genome highlight genomic features and evolutionary characteristics.</title>
        <authorList>
            <person name="Yang T."/>
            <person name="Liu R."/>
            <person name="Luo Y."/>
            <person name="Hu S."/>
            <person name="Wang D."/>
            <person name="Wang C."/>
            <person name="Pandey M.K."/>
            <person name="Ge S."/>
            <person name="Xu Q."/>
            <person name="Li N."/>
            <person name="Li G."/>
            <person name="Huang Y."/>
            <person name="Saxena R.K."/>
            <person name="Ji Y."/>
            <person name="Li M."/>
            <person name="Yan X."/>
            <person name="He Y."/>
            <person name="Liu Y."/>
            <person name="Wang X."/>
            <person name="Xiang C."/>
            <person name="Varshney R.K."/>
            <person name="Ding H."/>
            <person name="Gao S."/>
            <person name="Zong X."/>
        </authorList>
    </citation>
    <scope>NUCLEOTIDE SEQUENCE [LARGE SCALE GENOMIC DNA]</scope>
    <source>
        <strain evidence="2 3">cv. Zhongwan 6</strain>
    </source>
</reference>
<accession>A0A9D4XFX9</accession>
<gene>
    <name evidence="2" type="ORF">KIW84_042702</name>
</gene>
<organism evidence="2 3">
    <name type="scientific">Pisum sativum</name>
    <name type="common">Garden pea</name>
    <name type="synonym">Lathyrus oleraceus</name>
    <dbReference type="NCBI Taxonomy" id="3888"/>
    <lineage>
        <taxon>Eukaryota</taxon>
        <taxon>Viridiplantae</taxon>
        <taxon>Streptophyta</taxon>
        <taxon>Embryophyta</taxon>
        <taxon>Tracheophyta</taxon>
        <taxon>Spermatophyta</taxon>
        <taxon>Magnoliopsida</taxon>
        <taxon>eudicotyledons</taxon>
        <taxon>Gunneridae</taxon>
        <taxon>Pentapetalae</taxon>
        <taxon>rosids</taxon>
        <taxon>fabids</taxon>
        <taxon>Fabales</taxon>
        <taxon>Fabaceae</taxon>
        <taxon>Papilionoideae</taxon>
        <taxon>50 kb inversion clade</taxon>
        <taxon>NPAAA clade</taxon>
        <taxon>Hologalegina</taxon>
        <taxon>IRL clade</taxon>
        <taxon>Fabeae</taxon>
        <taxon>Lathyrus</taxon>
    </lineage>
</organism>
<feature type="region of interest" description="Disordered" evidence="1">
    <location>
        <begin position="122"/>
        <end position="148"/>
    </location>
</feature>